<dbReference type="AlphaFoldDB" id="A0A136IPB8"/>
<feature type="compositionally biased region" description="Acidic residues" evidence="1">
    <location>
        <begin position="50"/>
        <end position="67"/>
    </location>
</feature>
<sequence length="389" mass="43519">MSSRQVRKLQQQRELEALAVKLSSGESEDDTPVVRAKPSAFAGFAALGGDDNDDDNNDDDDVDDSNNDDTTKLATSGSKVDVAAQKSDSTDEQAAANKPATSKKSKKKKKKAKKSTQAKASAQESAVEREEKVDDDDDEIDRALRELNLANKDSASAQHDAGKSAELKAYERICELLQVNTHHLKVMNEMRRMFGSDAIETVRREEQQEEAAAARQLGRRRTQHVGLEGILKGRRGESLPEVTLKRNPFLDGKESWPKAGVDGLTMEQVRDSELCHDAETVEFRIAHDAAYNGKEVAFFSLAQMFDGMQLVNFLVENPYHVSTLIQVTKVAKQDQNLALATDLCERALFTFGRVSVSLFRKKLQEGKARLDFRRPENRQFWLAGYHYIR</sequence>
<evidence type="ECO:0000313" key="2">
    <source>
        <dbReference type="EMBL" id="KXJ86757.1"/>
    </source>
</evidence>
<dbReference type="EMBL" id="KQ964266">
    <property type="protein sequence ID" value="KXJ86757.1"/>
    <property type="molecule type" value="Genomic_DNA"/>
</dbReference>
<dbReference type="GO" id="GO:1990112">
    <property type="term" value="C:RQC complex"/>
    <property type="evidence" value="ECO:0007669"/>
    <property type="project" value="TreeGrafter"/>
</dbReference>
<feature type="non-terminal residue" evidence="2">
    <location>
        <position position="389"/>
    </location>
</feature>
<dbReference type="PANTHER" id="PTHR22684:SF0">
    <property type="entry name" value="RIBOSOME QUALITY CONTROL COMPLEX SUBUNIT TCF25"/>
    <property type="match status" value="1"/>
</dbReference>
<gene>
    <name evidence="2" type="ORF">Micbo1qcDRAFT_168251</name>
</gene>
<evidence type="ECO:0000313" key="3">
    <source>
        <dbReference type="Proteomes" id="UP000070501"/>
    </source>
</evidence>
<feature type="region of interest" description="Disordered" evidence="1">
    <location>
        <begin position="44"/>
        <end position="138"/>
    </location>
</feature>
<dbReference type="PANTHER" id="PTHR22684">
    <property type="entry name" value="NULP1-RELATED"/>
    <property type="match status" value="1"/>
</dbReference>
<dbReference type="InParanoid" id="A0A136IPB8"/>
<dbReference type="Proteomes" id="UP000070501">
    <property type="component" value="Unassembled WGS sequence"/>
</dbReference>
<dbReference type="STRING" id="196109.A0A136IPB8"/>
<dbReference type="OrthoDB" id="205993at2759"/>
<feature type="compositionally biased region" description="Basic residues" evidence="1">
    <location>
        <begin position="101"/>
        <end position="116"/>
    </location>
</feature>
<protein>
    <submittedName>
        <fullName evidence="2">Transcriptional repressor TCF25-domain-containing protein</fullName>
    </submittedName>
</protein>
<dbReference type="InterPro" id="IPR006994">
    <property type="entry name" value="TCF25/Rqc1"/>
</dbReference>
<evidence type="ECO:0000256" key="1">
    <source>
        <dbReference type="SAM" id="MobiDB-lite"/>
    </source>
</evidence>
<accession>A0A136IPB8</accession>
<proteinExistence type="predicted"/>
<name>A0A136IPB8_9PEZI</name>
<dbReference type="Pfam" id="PF04910">
    <property type="entry name" value="Tcf25"/>
    <property type="match status" value="1"/>
</dbReference>
<keyword evidence="3" id="KW-1185">Reference proteome</keyword>
<dbReference type="GO" id="GO:0072344">
    <property type="term" value="P:rescue of stalled ribosome"/>
    <property type="evidence" value="ECO:0007669"/>
    <property type="project" value="TreeGrafter"/>
</dbReference>
<organism evidence="2 3">
    <name type="scientific">Microdochium bolleyi</name>
    <dbReference type="NCBI Taxonomy" id="196109"/>
    <lineage>
        <taxon>Eukaryota</taxon>
        <taxon>Fungi</taxon>
        <taxon>Dikarya</taxon>
        <taxon>Ascomycota</taxon>
        <taxon>Pezizomycotina</taxon>
        <taxon>Sordariomycetes</taxon>
        <taxon>Xylariomycetidae</taxon>
        <taxon>Xylariales</taxon>
        <taxon>Microdochiaceae</taxon>
        <taxon>Microdochium</taxon>
    </lineage>
</organism>
<dbReference type="GO" id="GO:1990116">
    <property type="term" value="P:ribosome-associated ubiquitin-dependent protein catabolic process"/>
    <property type="evidence" value="ECO:0007669"/>
    <property type="project" value="TreeGrafter"/>
</dbReference>
<reference evidence="3" key="1">
    <citation type="submission" date="2016-02" db="EMBL/GenBank/DDBJ databases">
        <title>Draft genome sequence of Microdochium bolleyi, a fungal endophyte of beachgrass.</title>
        <authorList>
            <consortium name="DOE Joint Genome Institute"/>
            <person name="David A.S."/>
            <person name="May G."/>
            <person name="Haridas S."/>
            <person name="Lim J."/>
            <person name="Wang M."/>
            <person name="Labutti K."/>
            <person name="Lipzen A."/>
            <person name="Barry K."/>
            <person name="Grigoriev I.V."/>
        </authorList>
    </citation>
    <scope>NUCLEOTIDE SEQUENCE [LARGE SCALE GENOMIC DNA]</scope>
    <source>
        <strain evidence="3">J235TASD1</strain>
    </source>
</reference>